<reference evidence="2" key="1">
    <citation type="submission" date="2016-10" db="EMBL/GenBank/DDBJ databases">
        <authorList>
            <person name="Varghese N."/>
            <person name="Submissions S."/>
        </authorList>
    </citation>
    <scope>NUCLEOTIDE SEQUENCE [LARGE SCALE GENOMIC DNA]</scope>
    <source>
        <strain evidence="2">DSM 17038</strain>
    </source>
</reference>
<dbReference type="EMBL" id="FOOX01000005">
    <property type="protein sequence ID" value="SFG47831.1"/>
    <property type="molecule type" value="Genomic_DNA"/>
</dbReference>
<name>A0A1I2SCY5_9FIRM</name>
<dbReference type="Proteomes" id="UP000199337">
    <property type="component" value="Unassembled WGS sequence"/>
</dbReference>
<accession>A0A1I2SCY5</accession>
<evidence type="ECO:0000313" key="2">
    <source>
        <dbReference type="Proteomes" id="UP000199337"/>
    </source>
</evidence>
<keyword evidence="2" id="KW-1185">Reference proteome</keyword>
<evidence type="ECO:0000313" key="1">
    <source>
        <dbReference type="EMBL" id="SFG47831.1"/>
    </source>
</evidence>
<dbReference type="STRING" id="341036.SAMN05660649_01771"/>
<organism evidence="1 2">
    <name type="scientific">Desulfotruncus arcticus DSM 17038</name>
    <dbReference type="NCBI Taxonomy" id="1121424"/>
    <lineage>
        <taxon>Bacteria</taxon>
        <taxon>Bacillati</taxon>
        <taxon>Bacillota</taxon>
        <taxon>Clostridia</taxon>
        <taxon>Eubacteriales</taxon>
        <taxon>Desulfallaceae</taxon>
        <taxon>Desulfotruncus</taxon>
    </lineage>
</organism>
<sequence length="79" mass="8388">MIAGSLKETGLTVDVFEPSLDALWKHPAFVEVSRGYEGRPNVVGILQGVGGRKVSALERPCGRNPGGCAGKRAARQLVR</sequence>
<proteinExistence type="predicted"/>
<gene>
    <name evidence="1" type="ORF">SAMN05660649_01771</name>
</gene>
<dbReference type="AlphaFoldDB" id="A0A1I2SCY5"/>
<protein>
    <submittedName>
        <fullName evidence="1">Uncharacterized protein</fullName>
    </submittedName>
</protein>
<dbReference type="Gene3D" id="3.40.630.10">
    <property type="entry name" value="Zn peptidases"/>
    <property type="match status" value="1"/>
</dbReference>